<feature type="region of interest" description="Disordered" evidence="2">
    <location>
        <begin position="144"/>
        <end position="186"/>
    </location>
</feature>
<dbReference type="Pfam" id="PF00622">
    <property type="entry name" value="SPRY"/>
    <property type="match status" value="1"/>
</dbReference>
<protein>
    <submittedName>
        <fullName evidence="5">SPRY domain containing protein</fullName>
    </submittedName>
</protein>
<evidence type="ECO:0000313" key="5">
    <source>
        <dbReference type="EMBL" id="OAA33352.1"/>
    </source>
</evidence>
<dbReference type="SUPFAM" id="SSF49899">
    <property type="entry name" value="Concanavalin A-like lectins/glucanases"/>
    <property type="match status" value="1"/>
</dbReference>
<sequence length="700" mass="76585">MDQHGSSGSSDSDSSGGSSDHSQTRVAEASTSDTPPRTSASSHFYTHPARTSILSPSGGLLLDQIPGLASVTPHADNNGMNDMDSFPAENVWREGGSLPSFSRGFNMYMAPLSSNGAKQGADDGFFVPSYLAASTYVRKLKEAHKSKVRGQKETQKEVKASSANGTDSHETTTFAHQSLPTSGSHQGLAHTIVERPPPFEEDDSMAPLPTRWNKDDLWGGIEVRADGRSVKYTGSKNSHERDHEASAVRADHYMPPQCGIYYYEVAIIHGKRDDTTIAIGFATKNASISRPVGWEAESWGYHGDDGRCFTGQNIGRPFGSPFNTGDVIGCGVNFRDHTAFFTKNGVKINGVAFHDVARGKLYPAVSLKKPGEQIEVNFGQAPFVFDIDDMMTEQRNQIRSIIEKTDVSGLEPGLGESDLVQALVLQFLQHDGYVETARIFAEDIRKEKKAMTLNPDVDDVDGISIKDDDDANNRQRIRRAILGGDIDHALKLTNAFYPQVFKEYEEVHFRLRCRKFIEIVRSAAQYRFEAETRKSNGHGPGSASMAQEMDVDFMAGDGPPFAPNNVADAESQAHKSDLSSLEAEMLHYGQTLSAEYADDQRKEVIKALEEIWALVAYTNPTLEPQIRHLLDKSGRITVAEELNSAILSSLGKSSRASLEKVYAQTSVLLEDLRTDGGSGAFISVQDVVDSITAYPLLSTD</sequence>
<gene>
    <name evidence="5" type="ORF">AAL_00817</name>
</gene>
<dbReference type="AlphaFoldDB" id="A0A166V7E0"/>
<name>A0A166V7E0_9HYPO</name>
<dbReference type="PANTHER" id="PTHR12864">
    <property type="entry name" value="RAN BINDING PROTEIN 9-RELATED"/>
    <property type="match status" value="1"/>
</dbReference>
<feature type="domain" description="CTLH" evidence="4">
    <location>
        <begin position="470"/>
        <end position="527"/>
    </location>
</feature>
<keyword evidence="6" id="KW-1185">Reference proteome</keyword>
<comment type="caution">
    <text evidence="5">The sequence shown here is derived from an EMBL/GenBank/DDBJ whole genome shotgun (WGS) entry which is preliminary data.</text>
</comment>
<dbReference type="PROSITE" id="PS50896">
    <property type="entry name" value="LISH"/>
    <property type="match status" value="1"/>
</dbReference>
<dbReference type="SMART" id="SM00449">
    <property type="entry name" value="SPRY"/>
    <property type="match status" value="1"/>
</dbReference>
<feature type="domain" description="B30.2/SPRY" evidence="3">
    <location>
        <begin position="190"/>
        <end position="383"/>
    </location>
</feature>
<feature type="region of interest" description="Disordered" evidence="2">
    <location>
        <begin position="1"/>
        <end position="49"/>
    </location>
</feature>
<feature type="compositionally biased region" description="Polar residues" evidence="2">
    <location>
        <begin position="161"/>
        <end position="185"/>
    </location>
</feature>
<feature type="compositionally biased region" description="Low complexity" evidence="2">
    <location>
        <begin position="1"/>
        <end position="21"/>
    </location>
</feature>
<evidence type="ECO:0000313" key="6">
    <source>
        <dbReference type="Proteomes" id="UP000078544"/>
    </source>
</evidence>
<feature type="compositionally biased region" description="Basic and acidic residues" evidence="2">
    <location>
        <begin position="144"/>
        <end position="159"/>
    </location>
</feature>
<dbReference type="Gene3D" id="2.60.120.920">
    <property type="match status" value="1"/>
</dbReference>
<dbReference type="CDD" id="cd12909">
    <property type="entry name" value="SPRY_RanBP9_10"/>
    <property type="match status" value="1"/>
</dbReference>
<evidence type="ECO:0000259" key="3">
    <source>
        <dbReference type="PROSITE" id="PS50188"/>
    </source>
</evidence>
<dbReference type="InterPro" id="IPR003877">
    <property type="entry name" value="SPRY_dom"/>
</dbReference>
<accession>A0A166V7E0</accession>
<dbReference type="InterPro" id="IPR001870">
    <property type="entry name" value="B30.2/SPRY"/>
</dbReference>
<dbReference type="EMBL" id="AZGY01000001">
    <property type="protein sequence ID" value="OAA33352.1"/>
    <property type="molecule type" value="Genomic_DNA"/>
</dbReference>
<dbReference type="Proteomes" id="UP000078544">
    <property type="component" value="Unassembled WGS sequence"/>
</dbReference>
<dbReference type="InterPro" id="IPR006594">
    <property type="entry name" value="LisH"/>
</dbReference>
<dbReference type="SMART" id="SM00757">
    <property type="entry name" value="CRA"/>
    <property type="match status" value="1"/>
</dbReference>
<evidence type="ECO:0000259" key="4">
    <source>
        <dbReference type="PROSITE" id="PS50897"/>
    </source>
</evidence>
<dbReference type="PROSITE" id="PS50897">
    <property type="entry name" value="CTLH"/>
    <property type="match status" value="1"/>
</dbReference>
<dbReference type="InterPro" id="IPR013320">
    <property type="entry name" value="ConA-like_dom_sf"/>
</dbReference>
<proteinExistence type="predicted"/>
<dbReference type="Pfam" id="PF10607">
    <property type="entry name" value="CTLH"/>
    <property type="match status" value="1"/>
</dbReference>
<dbReference type="PROSITE" id="PS50188">
    <property type="entry name" value="B302_SPRY"/>
    <property type="match status" value="1"/>
</dbReference>
<dbReference type="InterPro" id="IPR024964">
    <property type="entry name" value="CTLH/CRA"/>
</dbReference>
<organism evidence="5 6">
    <name type="scientific">Moelleriella libera RCEF 2490</name>
    <dbReference type="NCBI Taxonomy" id="1081109"/>
    <lineage>
        <taxon>Eukaryota</taxon>
        <taxon>Fungi</taxon>
        <taxon>Dikarya</taxon>
        <taxon>Ascomycota</taxon>
        <taxon>Pezizomycotina</taxon>
        <taxon>Sordariomycetes</taxon>
        <taxon>Hypocreomycetidae</taxon>
        <taxon>Hypocreales</taxon>
        <taxon>Clavicipitaceae</taxon>
        <taxon>Moelleriella</taxon>
    </lineage>
</organism>
<feature type="compositionally biased region" description="Polar residues" evidence="2">
    <location>
        <begin position="29"/>
        <end position="44"/>
    </location>
</feature>
<dbReference type="InterPro" id="IPR013144">
    <property type="entry name" value="CRA_dom"/>
</dbReference>
<dbReference type="STRING" id="1081109.A0A166V7E0"/>
<evidence type="ECO:0000256" key="2">
    <source>
        <dbReference type="SAM" id="MobiDB-lite"/>
    </source>
</evidence>
<dbReference type="InterPro" id="IPR050618">
    <property type="entry name" value="Ubq-SigPath_Reg"/>
</dbReference>
<evidence type="ECO:0000256" key="1">
    <source>
        <dbReference type="ARBA" id="ARBA00002343"/>
    </source>
</evidence>
<reference evidence="5 6" key="1">
    <citation type="journal article" date="2016" name="Genome Biol. Evol.">
        <title>Divergent and convergent evolution of fungal pathogenicity.</title>
        <authorList>
            <person name="Shang Y."/>
            <person name="Xiao G."/>
            <person name="Zheng P."/>
            <person name="Cen K."/>
            <person name="Zhan S."/>
            <person name="Wang C."/>
        </authorList>
    </citation>
    <scope>NUCLEOTIDE SEQUENCE [LARGE SCALE GENOMIC DNA]</scope>
    <source>
        <strain evidence="5 6">RCEF 2490</strain>
    </source>
</reference>
<dbReference type="InterPro" id="IPR035782">
    <property type="entry name" value="SPRY_RanBP9/10"/>
</dbReference>
<dbReference type="SMART" id="SM00668">
    <property type="entry name" value="CTLH"/>
    <property type="match status" value="1"/>
</dbReference>
<dbReference type="InterPro" id="IPR006595">
    <property type="entry name" value="CTLH_C"/>
</dbReference>
<dbReference type="OrthoDB" id="25503at2759"/>
<dbReference type="InterPro" id="IPR043136">
    <property type="entry name" value="B30.2/SPRY_sf"/>
</dbReference>
<comment type="function">
    <text evidence="1">Involved in the proteasome-dependent degradation of fructose-1,6-bisphosphatase.</text>
</comment>